<protein>
    <recommendedName>
        <fullName evidence="3">Reverse transcriptase domain-containing protein</fullName>
    </recommendedName>
</protein>
<comment type="caution">
    <text evidence="1">The sequence shown here is derived from an EMBL/GenBank/DDBJ whole genome shotgun (WGS) entry which is preliminary data.</text>
</comment>
<reference evidence="1 2" key="1">
    <citation type="journal article" date="2018" name="Cell">
        <title>The Chara Genome: Secondary Complexity and Implications for Plant Terrestrialization.</title>
        <authorList>
            <person name="Nishiyama T."/>
            <person name="Sakayama H."/>
            <person name="Vries J.D."/>
            <person name="Buschmann H."/>
            <person name="Saint-Marcoux D."/>
            <person name="Ullrich K.K."/>
            <person name="Haas F.B."/>
            <person name="Vanderstraeten L."/>
            <person name="Becker D."/>
            <person name="Lang D."/>
            <person name="Vosolsobe S."/>
            <person name="Rombauts S."/>
            <person name="Wilhelmsson P.K.I."/>
            <person name="Janitza P."/>
            <person name="Kern R."/>
            <person name="Heyl A."/>
            <person name="Rumpler F."/>
            <person name="Villalobos L.I.A.C."/>
            <person name="Clay J.M."/>
            <person name="Skokan R."/>
            <person name="Toyoda A."/>
            <person name="Suzuki Y."/>
            <person name="Kagoshima H."/>
            <person name="Schijlen E."/>
            <person name="Tajeshwar N."/>
            <person name="Catarino B."/>
            <person name="Hetherington A.J."/>
            <person name="Saltykova A."/>
            <person name="Bonnot C."/>
            <person name="Breuninger H."/>
            <person name="Symeonidi A."/>
            <person name="Radhakrishnan G.V."/>
            <person name="Van Nieuwerburgh F."/>
            <person name="Deforce D."/>
            <person name="Chang C."/>
            <person name="Karol K.G."/>
            <person name="Hedrich R."/>
            <person name="Ulvskov P."/>
            <person name="Glockner G."/>
            <person name="Delwiche C.F."/>
            <person name="Petrasek J."/>
            <person name="Van de Peer Y."/>
            <person name="Friml J."/>
            <person name="Beilby M."/>
            <person name="Dolan L."/>
            <person name="Kohara Y."/>
            <person name="Sugano S."/>
            <person name="Fujiyama A."/>
            <person name="Delaux P.-M."/>
            <person name="Quint M."/>
            <person name="TheiBen G."/>
            <person name="Hagemann M."/>
            <person name="Harholt J."/>
            <person name="Dunand C."/>
            <person name="Zachgo S."/>
            <person name="Langdale J."/>
            <person name="Maumus F."/>
            <person name="Straeten D.V.D."/>
            <person name="Gould S.B."/>
            <person name="Rensing S.A."/>
        </authorList>
    </citation>
    <scope>NUCLEOTIDE SEQUENCE [LARGE SCALE GENOMIC DNA]</scope>
    <source>
        <strain evidence="1 2">S276</strain>
    </source>
</reference>
<evidence type="ECO:0000313" key="2">
    <source>
        <dbReference type="Proteomes" id="UP000265515"/>
    </source>
</evidence>
<sequence length="411" mass="46452">MEAEAELARLREQMGKFSTDGAGVGTPQVVRTNLKEKMDDAAKTGFRTGRRGRVKMTAGRLLRDDSARKANDRYVFVEDERKRLKALKKGGLEPLCKEAGIKCKTVEIMVDELAELNAEKRFGGSCSSDDRTDPDQDHDFWAIRGCKGVLVKQRAKGAKLRFGGAQLGWKSISLGVLVDFVRFDLDCTFFKACGQMLQQKVGIPMGKSSSPALACFMCTYNEFRFLLSLGCNSKLGCGIRMVDDVSVFVRYKDGDPESLAVAQSILSRFRYCYDSNLVLELTSDSDCWDFVGCVVKVLDWPWGIQCIALHKNQRFFGEDKLRFQNLQDFNSFSCKEQKMAVIGSCLHRAKAYTTMAGMEVAFLLTLKIELRKRSFPDAYFDNTLQNFSRKFRGIWDEWVTCLTGWGDLFLK</sequence>
<dbReference type="AlphaFoldDB" id="A0A388MAA9"/>
<proteinExistence type="predicted"/>
<evidence type="ECO:0008006" key="3">
    <source>
        <dbReference type="Google" id="ProtNLM"/>
    </source>
</evidence>
<dbReference type="Proteomes" id="UP000265515">
    <property type="component" value="Unassembled WGS sequence"/>
</dbReference>
<keyword evidence="2" id="KW-1185">Reference proteome</keyword>
<name>A0A388MAA9_CHABU</name>
<organism evidence="1 2">
    <name type="scientific">Chara braunii</name>
    <name type="common">Braun's stonewort</name>
    <dbReference type="NCBI Taxonomy" id="69332"/>
    <lineage>
        <taxon>Eukaryota</taxon>
        <taxon>Viridiplantae</taxon>
        <taxon>Streptophyta</taxon>
        <taxon>Charophyceae</taxon>
        <taxon>Charales</taxon>
        <taxon>Characeae</taxon>
        <taxon>Chara</taxon>
    </lineage>
</organism>
<gene>
    <name evidence="1" type="ORF">CBR_g52445</name>
</gene>
<dbReference type="EMBL" id="BFEA01000912">
    <property type="protein sequence ID" value="GBG91490.1"/>
    <property type="molecule type" value="Genomic_DNA"/>
</dbReference>
<accession>A0A388MAA9</accession>
<dbReference type="Gramene" id="GBG91490">
    <property type="protein sequence ID" value="GBG91490"/>
    <property type="gene ID" value="CBR_g52445"/>
</dbReference>
<evidence type="ECO:0000313" key="1">
    <source>
        <dbReference type="EMBL" id="GBG91490.1"/>
    </source>
</evidence>